<dbReference type="Proteomes" id="UP000663852">
    <property type="component" value="Unassembled WGS sequence"/>
</dbReference>
<dbReference type="EMBL" id="CAJNOJ010000151">
    <property type="protein sequence ID" value="CAF1205082.1"/>
    <property type="molecule type" value="Genomic_DNA"/>
</dbReference>
<name>A0A813R7Q2_ADIRI</name>
<evidence type="ECO:0000313" key="4">
    <source>
        <dbReference type="Proteomes" id="UP000663828"/>
    </source>
</evidence>
<comment type="caution">
    <text evidence="2">The sequence shown here is derived from an EMBL/GenBank/DDBJ whole genome shotgun (WGS) entry which is preliminary data.</text>
</comment>
<feature type="compositionally biased region" description="Polar residues" evidence="1">
    <location>
        <begin position="486"/>
        <end position="497"/>
    </location>
</feature>
<dbReference type="OrthoDB" id="10024167at2759"/>
<feature type="compositionally biased region" description="Basic and acidic residues" evidence="1">
    <location>
        <begin position="514"/>
        <end position="524"/>
    </location>
</feature>
<gene>
    <name evidence="3" type="ORF">EDS130_LOCUS25584</name>
    <name evidence="2" type="ORF">XAT740_LOCUS1779</name>
</gene>
<feature type="compositionally biased region" description="Polar residues" evidence="1">
    <location>
        <begin position="443"/>
        <end position="459"/>
    </location>
</feature>
<feature type="region of interest" description="Disordered" evidence="1">
    <location>
        <begin position="239"/>
        <end position="297"/>
    </location>
</feature>
<evidence type="ECO:0000313" key="2">
    <source>
        <dbReference type="EMBL" id="CAF0777287.1"/>
    </source>
</evidence>
<evidence type="ECO:0000256" key="1">
    <source>
        <dbReference type="SAM" id="MobiDB-lite"/>
    </source>
</evidence>
<feature type="region of interest" description="Disordered" evidence="1">
    <location>
        <begin position="328"/>
        <end position="390"/>
    </location>
</feature>
<protein>
    <submittedName>
        <fullName evidence="2">Uncharacterized protein</fullName>
    </submittedName>
</protein>
<dbReference type="Proteomes" id="UP000663828">
    <property type="component" value="Unassembled WGS sequence"/>
</dbReference>
<dbReference type="EMBL" id="CAJNOR010000056">
    <property type="protein sequence ID" value="CAF0777287.1"/>
    <property type="molecule type" value="Genomic_DNA"/>
</dbReference>
<feature type="compositionally biased region" description="Polar residues" evidence="1">
    <location>
        <begin position="275"/>
        <end position="297"/>
    </location>
</feature>
<reference evidence="2" key="1">
    <citation type="submission" date="2021-02" db="EMBL/GenBank/DDBJ databases">
        <authorList>
            <person name="Nowell W R."/>
        </authorList>
    </citation>
    <scope>NUCLEOTIDE SEQUENCE</scope>
</reference>
<evidence type="ECO:0000313" key="3">
    <source>
        <dbReference type="EMBL" id="CAF1205082.1"/>
    </source>
</evidence>
<feature type="region of interest" description="Disordered" evidence="1">
    <location>
        <begin position="443"/>
        <end position="534"/>
    </location>
</feature>
<feature type="compositionally biased region" description="Polar residues" evidence="1">
    <location>
        <begin position="336"/>
        <end position="390"/>
    </location>
</feature>
<keyword evidence="4" id="KW-1185">Reference proteome</keyword>
<proteinExistence type="predicted"/>
<dbReference type="AlphaFoldDB" id="A0A813R7Q2"/>
<accession>A0A813R7Q2</accession>
<organism evidence="2 4">
    <name type="scientific">Adineta ricciae</name>
    <name type="common">Rotifer</name>
    <dbReference type="NCBI Taxonomy" id="249248"/>
    <lineage>
        <taxon>Eukaryota</taxon>
        <taxon>Metazoa</taxon>
        <taxon>Spiralia</taxon>
        <taxon>Gnathifera</taxon>
        <taxon>Rotifera</taxon>
        <taxon>Eurotatoria</taxon>
        <taxon>Bdelloidea</taxon>
        <taxon>Adinetida</taxon>
        <taxon>Adinetidae</taxon>
        <taxon>Adineta</taxon>
    </lineage>
</organism>
<sequence length="912" mass="104625">MTIRQQYANEELVHKLRSMLNDLPTLRTRAVKKLKHWREAAIKRLLVRQRELEKTLLDKFERLEFDTQLFVEKIERKKANQQRHWQTEPLDYHNKSEIDRISTNLRSIREELEQSKYLLAGATIDYDTDDLLSEEILPGKLVNTSKYGGSLSSKVATNKVYENNDLGSELKRVLEICTSPQRPSSSLSADEMKYGFVLPKPKVLFTLKNKKTKTKKFDAHRTNLGSKVKLSNLQSLDHVGYPYDNKSKSSTPKPKQGSQTDGVHRRHSRTIANVPIQQKQQQNVSTSTNDQATEINEGNTNHKLFAFESFDDSIRRFQRLREIRKNLRTKYDDHSQSQSVESTRPSSANGIDNTESISITKQKPVKSSTRPLSNGVQSIPPTPLTIKSTVNTNKIVPRKNGETRQTAITRESVNIPIERVLPVTTTPPVTSDPKVVELYDQAANSVRTESPTASSTISNTRDRRYRSRTLEGHQIQAVDNQIYGCPSSSSKFKQQNHQRSESNRHRSHRLSLRRSSEDPLDKQSQHKHNHEHQNGLNETWLHIDQEHWTNLLENGWRPTLNTPGVTSVAINELAEQTTRGDKQMNVNGKPLDLYEQISKTEYAALFDQLEFAYTRTINLGNEFWRFLEIDGDHHLCLYHQLNKQFIMYKPDLTLLCFPWPYDGIVDISWSKSTQNWIVATQTQIIICNRSFSKIFQSIDINGDWPKRITSCQSSIFHTHKIPANSSISSSSSSSSSSYYQSSTCKDRPQFLLERYDYKLKSLGKHILESSTIWDIEADDLAEHLAILCDVALIIFDYQLNLLKQIEVTGFKVTTDHFGGWLIADYNASCLWQIKRNEYTKANKILHVERPWSVILDRSTWTLVTLSETQNRAKRLLFFTMKNIPSALSSLHSVRSQSQLSGSVSSSMSNSLT</sequence>
<feature type="compositionally biased region" description="Polar residues" evidence="1">
    <location>
        <begin position="248"/>
        <end position="261"/>
    </location>
</feature>